<evidence type="ECO:0000313" key="2">
    <source>
        <dbReference type="EMBL" id="MBD3913893.1"/>
    </source>
</evidence>
<dbReference type="Proteomes" id="UP000649289">
    <property type="component" value="Unassembled WGS sequence"/>
</dbReference>
<dbReference type="RefSeq" id="WP_191198253.1">
    <property type="nucleotide sequence ID" value="NZ_BAAAPA010000003.1"/>
</dbReference>
<keyword evidence="1" id="KW-0812">Transmembrane</keyword>
<keyword evidence="3" id="KW-1185">Reference proteome</keyword>
<protein>
    <submittedName>
        <fullName evidence="2">Uncharacterized protein</fullName>
    </submittedName>
</protein>
<comment type="caution">
    <text evidence="2">The sequence shown here is derived from an EMBL/GenBank/DDBJ whole genome shotgun (WGS) entry which is preliminary data.</text>
</comment>
<name>A0ABR8MDE7_9ACTN</name>
<keyword evidence="1" id="KW-1133">Transmembrane helix</keyword>
<feature type="transmembrane region" description="Helical" evidence="1">
    <location>
        <begin position="87"/>
        <end position="106"/>
    </location>
</feature>
<reference evidence="2 3" key="1">
    <citation type="submission" date="2020-09" db="EMBL/GenBank/DDBJ databases">
        <title>novel species in genus Nocardioides.</title>
        <authorList>
            <person name="Zhang G."/>
        </authorList>
    </citation>
    <scope>NUCLEOTIDE SEQUENCE [LARGE SCALE GENOMIC DNA]</scope>
    <source>
        <strain evidence="2 3">19197</strain>
    </source>
</reference>
<proteinExistence type="predicted"/>
<gene>
    <name evidence="2" type="ORF">IEZ25_04645</name>
</gene>
<sequence length="124" mass="12297">MPPAKLAATAAVLGGALWVLHAVLGGGDDPLSRTLFLVGFAALVVAAAVFGTSLVKSDAVGMRIVVGLASGLLVVSLVEAFRPAATHWYDGVWGILALAAGGASLLRSRSSGAGGRPAQGAHAR</sequence>
<evidence type="ECO:0000256" key="1">
    <source>
        <dbReference type="SAM" id="Phobius"/>
    </source>
</evidence>
<feature type="transmembrane region" description="Helical" evidence="1">
    <location>
        <begin position="62"/>
        <end position="81"/>
    </location>
</feature>
<feature type="transmembrane region" description="Helical" evidence="1">
    <location>
        <begin position="35"/>
        <end position="55"/>
    </location>
</feature>
<keyword evidence="1" id="KW-0472">Membrane</keyword>
<evidence type="ECO:0000313" key="3">
    <source>
        <dbReference type="Proteomes" id="UP000649289"/>
    </source>
</evidence>
<organism evidence="2 3">
    <name type="scientific">Nocardioides hwasunensis</name>
    <dbReference type="NCBI Taxonomy" id="397258"/>
    <lineage>
        <taxon>Bacteria</taxon>
        <taxon>Bacillati</taxon>
        <taxon>Actinomycetota</taxon>
        <taxon>Actinomycetes</taxon>
        <taxon>Propionibacteriales</taxon>
        <taxon>Nocardioidaceae</taxon>
        <taxon>Nocardioides</taxon>
    </lineage>
</organism>
<dbReference type="EMBL" id="JACXYY010000002">
    <property type="protein sequence ID" value="MBD3913893.1"/>
    <property type="molecule type" value="Genomic_DNA"/>
</dbReference>
<accession>A0ABR8MDE7</accession>